<dbReference type="EMBL" id="BAEH01000051">
    <property type="protein sequence ID" value="GAB18316.1"/>
    <property type="molecule type" value="Genomic_DNA"/>
</dbReference>
<dbReference type="AlphaFoldDB" id="H0QZR5"/>
<sequence>MEGRPIDNDEFDDDLSTPLFEEFGISFDDLRMPDELWEKICTLIADPNTPLVSASGVPGADSQADQTLPTEQSESTQGNVDEYHHHHSTSPLLEHDLHDDYGDHHDVSGHDTHHDVGGHDHGHDIGGYQ</sequence>
<keyword evidence="3" id="KW-1185">Reference proteome</keyword>
<reference evidence="2 3" key="1">
    <citation type="submission" date="2011-12" db="EMBL/GenBank/DDBJ databases">
        <title>Whole genome shotgun sequence of Gordonia effusa NBRC 100432.</title>
        <authorList>
            <person name="Yoshida I."/>
            <person name="Takarada H."/>
            <person name="Hosoyama A."/>
            <person name="Tsuchikane K."/>
            <person name="Katsumata H."/>
            <person name="Yamazaki S."/>
            <person name="Fujita N."/>
        </authorList>
    </citation>
    <scope>NUCLEOTIDE SEQUENCE [LARGE SCALE GENOMIC DNA]</scope>
    <source>
        <strain evidence="2 3">NBRC 100432</strain>
    </source>
</reference>
<feature type="region of interest" description="Disordered" evidence="1">
    <location>
        <begin position="48"/>
        <end position="129"/>
    </location>
</feature>
<organism evidence="2 3">
    <name type="scientific">Gordonia effusa NBRC 100432</name>
    <dbReference type="NCBI Taxonomy" id="1077974"/>
    <lineage>
        <taxon>Bacteria</taxon>
        <taxon>Bacillati</taxon>
        <taxon>Actinomycetota</taxon>
        <taxon>Actinomycetes</taxon>
        <taxon>Mycobacteriales</taxon>
        <taxon>Gordoniaceae</taxon>
        <taxon>Gordonia</taxon>
    </lineage>
</organism>
<name>H0QZR5_9ACTN</name>
<feature type="compositionally biased region" description="Polar residues" evidence="1">
    <location>
        <begin position="63"/>
        <end position="79"/>
    </location>
</feature>
<proteinExistence type="predicted"/>
<gene>
    <name evidence="2" type="ORF">GOEFS_051_00110</name>
</gene>
<accession>H0QZR5</accession>
<evidence type="ECO:0000313" key="3">
    <source>
        <dbReference type="Proteomes" id="UP000035034"/>
    </source>
</evidence>
<evidence type="ECO:0000256" key="1">
    <source>
        <dbReference type="SAM" id="MobiDB-lite"/>
    </source>
</evidence>
<feature type="compositionally biased region" description="Basic and acidic residues" evidence="1">
    <location>
        <begin position="93"/>
        <end position="129"/>
    </location>
</feature>
<protein>
    <submittedName>
        <fullName evidence="2">Uncharacterized protein</fullName>
    </submittedName>
</protein>
<evidence type="ECO:0000313" key="2">
    <source>
        <dbReference type="EMBL" id="GAB18316.1"/>
    </source>
</evidence>
<dbReference type="STRING" id="1077974.GOEFS_051_00110"/>
<dbReference type="Proteomes" id="UP000035034">
    <property type="component" value="Unassembled WGS sequence"/>
</dbReference>
<comment type="caution">
    <text evidence="2">The sequence shown here is derived from an EMBL/GenBank/DDBJ whole genome shotgun (WGS) entry which is preliminary data.</text>
</comment>